<dbReference type="InterPro" id="IPR013249">
    <property type="entry name" value="RNA_pol_sigma70_r4_t2"/>
</dbReference>
<feature type="domain" description="RNA polymerase sigma factor 70 region 4 type 2" evidence="9">
    <location>
        <begin position="99"/>
        <end position="147"/>
    </location>
</feature>
<dbReference type="InterPro" id="IPR007627">
    <property type="entry name" value="RNA_pol_sigma70_r2"/>
</dbReference>
<dbReference type="GO" id="GO:0003677">
    <property type="term" value="F:DNA binding"/>
    <property type="evidence" value="ECO:0007669"/>
    <property type="project" value="UniProtKB-KW"/>
</dbReference>
<accession>A0A1A8ZVL1</accession>
<evidence type="ECO:0000256" key="6">
    <source>
        <dbReference type="SAM" id="MobiDB-lite"/>
    </source>
</evidence>
<organism evidence="10 11">
    <name type="scientific">Micromonospora auratinigra</name>
    <dbReference type="NCBI Taxonomy" id="261654"/>
    <lineage>
        <taxon>Bacteria</taxon>
        <taxon>Bacillati</taxon>
        <taxon>Actinomycetota</taxon>
        <taxon>Actinomycetes</taxon>
        <taxon>Micromonosporales</taxon>
        <taxon>Micromonosporaceae</taxon>
        <taxon>Micromonospora</taxon>
    </lineage>
</organism>
<dbReference type="InterPro" id="IPR013324">
    <property type="entry name" value="RNA_pol_sigma_r3/r4-like"/>
</dbReference>
<dbReference type="Gene3D" id="1.10.10.10">
    <property type="entry name" value="Winged helix-like DNA-binding domain superfamily/Winged helix DNA-binding domain"/>
    <property type="match status" value="1"/>
</dbReference>
<feature type="domain" description="RNA polymerase sigma-70 region 2" evidence="8">
    <location>
        <begin position="11"/>
        <end position="78"/>
    </location>
</feature>
<keyword evidence="11" id="KW-1185">Reference proteome</keyword>
<feature type="region of interest" description="Disordered" evidence="6">
    <location>
        <begin position="234"/>
        <end position="259"/>
    </location>
</feature>
<feature type="compositionally biased region" description="Gly residues" evidence="6">
    <location>
        <begin position="234"/>
        <end position="250"/>
    </location>
</feature>
<comment type="similarity">
    <text evidence="1">Belongs to the sigma-70 factor family. ECF subfamily.</text>
</comment>
<keyword evidence="2" id="KW-0805">Transcription regulation</keyword>
<dbReference type="SUPFAM" id="SSF88946">
    <property type="entry name" value="Sigma2 domain of RNA polymerase sigma factors"/>
    <property type="match status" value="1"/>
</dbReference>
<dbReference type="GO" id="GO:0006352">
    <property type="term" value="P:DNA-templated transcription initiation"/>
    <property type="evidence" value="ECO:0007669"/>
    <property type="project" value="InterPro"/>
</dbReference>
<dbReference type="AlphaFoldDB" id="A0A1A8ZVL1"/>
<dbReference type="EMBL" id="LT594323">
    <property type="protein sequence ID" value="SBT47924.1"/>
    <property type="molecule type" value="Genomic_DNA"/>
</dbReference>
<gene>
    <name evidence="10" type="ORF">GA0070611_3900</name>
</gene>
<evidence type="ECO:0000259" key="9">
    <source>
        <dbReference type="Pfam" id="PF08281"/>
    </source>
</evidence>
<sequence length="259" mass="27467">MDGPGDFDAFYTATARRTVHHLYALCGDLGEAQDVTQEAYARAWQRWSTVGAYQDPEGWVRTVAWRLSANRWRSLRRRLAARSRLGRETPVPGPNPDRVALLAALRRLPEAQRRVVVLHHLHDLPVAEISRSTGMPVGTVKVYLSRGGRRSPPCSVTRRRRGPMSARIREALVELGEDVVGLRLAPPEEVRARGRARSRRRAVVLGGATAVVVAASAAALPGLVGPPGTAGRGGPVGSVAGGTAGHGGPTGTAPAGASA</sequence>
<keyword evidence="4" id="KW-0238">DNA-binding</keyword>
<keyword evidence="7" id="KW-1133">Transmembrane helix</keyword>
<proteinExistence type="inferred from homology"/>
<feature type="transmembrane region" description="Helical" evidence="7">
    <location>
        <begin position="202"/>
        <end position="224"/>
    </location>
</feature>
<dbReference type="InterPro" id="IPR039425">
    <property type="entry name" value="RNA_pol_sigma-70-like"/>
</dbReference>
<dbReference type="STRING" id="261654.GA0070611_3900"/>
<evidence type="ECO:0000313" key="10">
    <source>
        <dbReference type="EMBL" id="SBT47924.1"/>
    </source>
</evidence>
<evidence type="ECO:0000256" key="1">
    <source>
        <dbReference type="ARBA" id="ARBA00010641"/>
    </source>
</evidence>
<evidence type="ECO:0000259" key="8">
    <source>
        <dbReference type="Pfam" id="PF04542"/>
    </source>
</evidence>
<keyword evidence="3" id="KW-0731">Sigma factor</keyword>
<dbReference type="PATRIC" id="fig|261654.4.peg.3962"/>
<dbReference type="Gene3D" id="1.10.1740.10">
    <property type="match status" value="1"/>
</dbReference>
<evidence type="ECO:0000256" key="3">
    <source>
        <dbReference type="ARBA" id="ARBA00023082"/>
    </source>
</evidence>
<keyword evidence="7" id="KW-0812">Transmembrane</keyword>
<evidence type="ECO:0000256" key="2">
    <source>
        <dbReference type="ARBA" id="ARBA00023015"/>
    </source>
</evidence>
<evidence type="ECO:0000313" key="11">
    <source>
        <dbReference type="Proteomes" id="UP000199385"/>
    </source>
</evidence>
<dbReference type="Proteomes" id="UP000199385">
    <property type="component" value="Chromosome I"/>
</dbReference>
<dbReference type="PANTHER" id="PTHR43133">
    <property type="entry name" value="RNA POLYMERASE ECF-TYPE SIGMA FACTO"/>
    <property type="match status" value="1"/>
</dbReference>
<keyword evidence="7" id="KW-0472">Membrane</keyword>
<dbReference type="InterPro" id="IPR013325">
    <property type="entry name" value="RNA_pol_sigma_r2"/>
</dbReference>
<dbReference type="Pfam" id="PF04542">
    <property type="entry name" value="Sigma70_r2"/>
    <property type="match status" value="1"/>
</dbReference>
<evidence type="ECO:0000256" key="7">
    <source>
        <dbReference type="SAM" id="Phobius"/>
    </source>
</evidence>
<dbReference type="Pfam" id="PF08281">
    <property type="entry name" value="Sigma70_r4_2"/>
    <property type="match status" value="1"/>
</dbReference>
<keyword evidence="5" id="KW-0804">Transcription</keyword>
<evidence type="ECO:0000256" key="5">
    <source>
        <dbReference type="ARBA" id="ARBA00023163"/>
    </source>
</evidence>
<dbReference type="InterPro" id="IPR036388">
    <property type="entry name" value="WH-like_DNA-bd_sf"/>
</dbReference>
<evidence type="ECO:0000256" key="4">
    <source>
        <dbReference type="ARBA" id="ARBA00023125"/>
    </source>
</evidence>
<protein>
    <submittedName>
        <fullName evidence="10">RNA polymerase sigma-70 factor, sigma-E family</fullName>
    </submittedName>
</protein>
<reference evidence="11" key="1">
    <citation type="submission" date="2016-06" db="EMBL/GenBank/DDBJ databases">
        <authorList>
            <person name="Varghese N."/>
            <person name="Submissions Spin"/>
        </authorList>
    </citation>
    <scope>NUCLEOTIDE SEQUENCE [LARGE SCALE GENOMIC DNA]</scope>
    <source>
        <strain evidence="11">DSM 44815</strain>
    </source>
</reference>
<dbReference type="CDD" id="cd06171">
    <property type="entry name" value="Sigma70_r4"/>
    <property type="match status" value="1"/>
</dbReference>
<dbReference type="SUPFAM" id="SSF88659">
    <property type="entry name" value="Sigma3 and sigma4 domains of RNA polymerase sigma factors"/>
    <property type="match status" value="1"/>
</dbReference>
<dbReference type="PANTHER" id="PTHR43133:SF50">
    <property type="entry name" value="ECF RNA POLYMERASE SIGMA FACTOR SIGM"/>
    <property type="match status" value="1"/>
</dbReference>
<name>A0A1A8ZVL1_9ACTN</name>
<dbReference type="GO" id="GO:0016987">
    <property type="term" value="F:sigma factor activity"/>
    <property type="evidence" value="ECO:0007669"/>
    <property type="project" value="UniProtKB-KW"/>
</dbReference>